<evidence type="ECO:0000256" key="2">
    <source>
        <dbReference type="ARBA" id="ARBA00022729"/>
    </source>
</evidence>
<dbReference type="InterPro" id="IPR012338">
    <property type="entry name" value="Beta-lactam/transpept-like"/>
</dbReference>
<evidence type="ECO:0000256" key="4">
    <source>
        <dbReference type="ARBA" id="ARBA00022960"/>
    </source>
</evidence>
<evidence type="ECO:0000256" key="6">
    <source>
        <dbReference type="ARBA" id="ARBA00023316"/>
    </source>
</evidence>
<dbReference type="PRINTS" id="PR00725">
    <property type="entry name" value="DADACBPTASE1"/>
</dbReference>
<dbReference type="SUPFAM" id="SSF56601">
    <property type="entry name" value="beta-lactamase/transpeptidase-like"/>
    <property type="match status" value="1"/>
</dbReference>
<feature type="transmembrane region" description="Helical" evidence="8">
    <location>
        <begin position="20"/>
        <end position="41"/>
    </location>
</feature>
<evidence type="ECO:0000313" key="11">
    <source>
        <dbReference type="Proteomes" id="UP001500620"/>
    </source>
</evidence>
<dbReference type="PANTHER" id="PTHR21581">
    <property type="entry name" value="D-ALANYL-D-ALANINE CARBOXYPEPTIDASE"/>
    <property type="match status" value="1"/>
</dbReference>
<comment type="similarity">
    <text evidence="1 7">Belongs to the peptidase S11 family.</text>
</comment>
<dbReference type="Gene3D" id="3.40.710.10">
    <property type="entry name" value="DD-peptidase/beta-lactamase superfamily"/>
    <property type="match status" value="1"/>
</dbReference>
<dbReference type="EMBL" id="BAABAT010000022">
    <property type="protein sequence ID" value="GAA4255804.1"/>
    <property type="molecule type" value="Genomic_DNA"/>
</dbReference>
<organism evidence="10 11">
    <name type="scientific">Dactylosporangium darangshiense</name>
    <dbReference type="NCBI Taxonomy" id="579108"/>
    <lineage>
        <taxon>Bacteria</taxon>
        <taxon>Bacillati</taxon>
        <taxon>Actinomycetota</taxon>
        <taxon>Actinomycetes</taxon>
        <taxon>Micromonosporales</taxon>
        <taxon>Micromonosporaceae</taxon>
        <taxon>Dactylosporangium</taxon>
    </lineage>
</organism>
<keyword evidence="8" id="KW-0472">Membrane</keyword>
<keyword evidence="5" id="KW-0573">Peptidoglycan synthesis</keyword>
<dbReference type="PANTHER" id="PTHR21581:SF33">
    <property type="entry name" value="D-ALANYL-D-ALANINE CARBOXYPEPTIDASE DACB"/>
    <property type="match status" value="1"/>
</dbReference>
<evidence type="ECO:0000256" key="7">
    <source>
        <dbReference type="RuleBase" id="RU004016"/>
    </source>
</evidence>
<evidence type="ECO:0000256" key="1">
    <source>
        <dbReference type="ARBA" id="ARBA00007164"/>
    </source>
</evidence>
<feature type="domain" description="Peptidase S11 D-alanyl-D-alanine carboxypeptidase A N-terminal" evidence="9">
    <location>
        <begin position="94"/>
        <end position="298"/>
    </location>
</feature>
<evidence type="ECO:0000256" key="5">
    <source>
        <dbReference type="ARBA" id="ARBA00022984"/>
    </source>
</evidence>
<keyword evidence="2" id="KW-0732">Signal</keyword>
<comment type="caution">
    <text evidence="10">The sequence shown here is derived from an EMBL/GenBank/DDBJ whole genome shotgun (WGS) entry which is preliminary data.</text>
</comment>
<keyword evidence="8" id="KW-1133">Transmembrane helix</keyword>
<dbReference type="InterPro" id="IPR001967">
    <property type="entry name" value="Peptidase_S11_N"/>
</dbReference>
<gene>
    <name evidence="10" type="ORF">GCM10022255_066070</name>
</gene>
<dbReference type="Pfam" id="PF00768">
    <property type="entry name" value="Peptidase_S11"/>
    <property type="match status" value="1"/>
</dbReference>
<proteinExistence type="inferred from homology"/>
<dbReference type="InterPro" id="IPR018044">
    <property type="entry name" value="Peptidase_S11"/>
</dbReference>
<evidence type="ECO:0000256" key="3">
    <source>
        <dbReference type="ARBA" id="ARBA00022801"/>
    </source>
</evidence>
<protein>
    <recommendedName>
        <fullName evidence="9">Peptidase S11 D-alanyl-D-alanine carboxypeptidase A N-terminal domain-containing protein</fullName>
    </recommendedName>
</protein>
<accession>A0ABP8DH67</accession>
<keyword evidence="8" id="KW-0812">Transmembrane</keyword>
<evidence type="ECO:0000259" key="9">
    <source>
        <dbReference type="Pfam" id="PF00768"/>
    </source>
</evidence>
<sequence>MTSTSVEPEPVVAPQPARRRWLWVAVAVVATLLAITGFVAFRLSRPVPALRIAQTVPQMYEIPGAAPVLPWPQAGQAALEIDGLGRLGTSGGAKPVPIASVAKVMTAYVVLQHHPMRVDENGPTLTVSAEEAAAYPSQLASGQSLIPVAAGETFTVRQALQALLLPSANNIAHILARWDAGSSAAFATEMNQTAAQLGMANTHYTDPAGLDPATVSTAADQVILARAAMRVPVLAQIVAMPQATLPDVGLVRNVNTQLGKDGIVGIKTGSTDQSGGCLLFAAEITVEGQRLRVLGAVFGAGPNMADAFDASRRLIQAATGLLHKYQVVRAGQVVATVRGLRDRTTSLAPAGDVNVLGWPGLTYRIEIPATVPTRLAVGAGAGALKLTTSDTTVTAALQATQALKPPSRWERVVYRR</sequence>
<evidence type="ECO:0000256" key="8">
    <source>
        <dbReference type="SAM" id="Phobius"/>
    </source>
</evidence>
<evidence type="ECO:0000313" key="10">
    <source>
        <dbReference type="EMBL" id="GAA4255804.1"/>
    </source>
</evidence>
<name>A0ABP8DH67_9ACTN</name>
<keyword evidence="11" id="KW-1185">Reference proteome</keyword>
<dbReference type="Proteomes" id="UP001500620">
    <property type="component" value="Unassembled WGS sequence"/>
</dbReference>
<keyword evidence="3" id="KW-0378">Hydrolase</keyword>
<keyword evidence="4" id="KW-0133">Cell shape</keyword>
<keyword evidence="6" id="KW-0961">Cell wall biogenesis/degradation</keyword>
<reference evidence="11" key="1">
    <citation type="journal article" date="2019" name="Int. J. Syst. Evol. Microbiol.">
        <title>The Global Catalogue of Microorganisms (GCM) 10K type strain sequencing project: providing services to taxonomists for standard genome sequencing and annotation.</title>
        <authorList>
            <consortium name="The Broad Institute Genomics Platform"/>
            <consortium name="The Broad Institute Genome Sequencing Center for Infectious Disease"/>
            <person name="Wu L."/>
            <person name="Ma J."/>
        </authorList>
    </citation>
    <scope>NUCLEOTIDE SEQUENCE [LARGE SCALE GENOMIC DNA]</scope>
    <source>
        <strain evidence="11">JCM 17441</strain>
    </source>
</reference>